<name>A0A5J5JS77_9ACTN</name>
<feature type="domain" description="Peptidase C51" evidence="2">
    <location>
        <begin position="44"/>
        <end position="135"/>
    </location>
</feature>
<organism evidence="3 4">
    <name type="scientific">Microbispora cellulosiformans</name>
    <dbReference type="NCBI Taxonomy" id="2614688"/>
    <lineage>
        <taxon>Bacteria</taxon>
        <taxon>Bacillati</taxon>
        <taxon>Actinomycetota</taxon>
        <taxon>Actinomycetes</taxon>
        <taxon>Streptosporangiales</taxon>
        <taxon>Streptosporangiaceae</taxon>
        <taxon>Microbispora</taxon>
    </lineage>
</organism>
<protein>
    <submittedName>
        <fullName evidence="3">CHAP domain-containing protein</fullName>
    </submittedName>
</protein>
<dbReference type="Gene3D" id="1.10.101.10">
    <property type="entry name" value="PGBD-like superfamily/PGBD"/>
    <property type="match status" value="1"/>
</dbReference>
<feature type="domain" description="Peptidoglycan binding-like" evidence="1">
    <location>
        <begin position="192"/>
        <end position="249"/>
    </location>
</feature>
<dbReference type="InterPro" id="IPR007921">
    <property type="entry name" value="CHAP_dom"/>
</dbReference>
<dbReference type="SUPFAM" id="SSF47090">
    <property type="entry name" value="PGBD-like"/>
    <property type="match status" value="1"/>
</dbReference>
<evidence type="ECO:0000313" key="3">
    <source>
        <dbReference type="EMBL" id="KAA9373611.1"/>
    </source>
</evidence>
<evidence type="ECO:0000259" key="2">
    <source>
        <dbReference type="Pfam" id="PF05257"/>
    </source>
</evidence>
<dbReference type="InterPro" id="IPR002477">
    <property type="entry name" value="Peptidoglycan-bd-like"/>
</dbReference>
<dbReference type="InterPro" id="IPR036366">
    <property type="entry name" value="PGBDSf"/>
</dbReference>
<gene>
    <name evidence="3" type="ORF">F5972_34985</name>
</gene>
<sequence>MPKAGELLREMSRYLGYHEPPSGETVFGVTFRKRKNLRPEAAFDRGPWCDMFVAQCALAAGGPAMLRLVGDFSLTTAHAAWFRDNGRWRRGAAGIRPGDIVFFDWHGEKELKFIDHVATVEKVFSPDDIQTIEGNIGDSCVRRRRTSAFVAGYGRPAYDGLPSEPDVSLISVLAELGDAPAFPGVVQLGQKGANVRRAQEKLRRRRFGLGPSGIDADFGPGTRSAVMDFQRSQGIEPTGIVDAKTWKALWEAPITV</sequence>
<dbReference type="Pfam" id="PF01471">
    <property type="entry name" value="PG_binding_1"/>
    <property type="match status" value="1"/>
</dbReference>
<reference evidence="3 4" key="1">
    <citation type="submission" date="2019-09" db="EMBL/GenBank/DDBJ databases">
        <title>Screening of Novel Bioactive Compounds from Soil-Associated.</title>
        <authorList>
            <person name="Gong X."/>
        </authorList>
    </citation>
    <scope>NUCLEOTIDE SEQUENCE [LARGE SCALE GENOMIC DNA]</scope>
    <source>
        <strain evidence="3 4">Gxj-6</strain>
    </source>
</reference>
<evidence type="ECO:0000259" key="1">
    <source>
        <dbReference type="Pfam" id="PF01471"/>
    </source>
</evidence>
<proteinExistence type="predicted"/>
<dbReference type="Proteomes" id="UP000327011">
    <property type="component" value="Unassembled WGS sequence"/>
</dbReference>
<evidence type="ECO:0000313" key="4">
    <source>
        <dbReference type="Proteomes" id="UP000327011"/>
    </source>
</evidence>
<dbReference type="AlphaFoldDB" id="A0A5J5JS77"/>
<accession>A0A5J5JS77</accession>
<comment type="caution">
    <text evidence="3">The sequence shown here is derived from an EMBL/GenBank/DDBJ whole genome shotgun (WGS) entry which is preliminary data.</text>
</comment>
<dbReference type="EMBL" id="VYTZ01000022">
    <property type="protein sequence ID" value="KAA9373611.1"/>
    <property type="molecule type" value="Genomic_DNA"/>
</dbReference>
<keyword evidence="4" id="KW-1185">Reference proteome</keyword>
<dbReference type="InterPro" id="IPR036365">
    <property type="entry name" value="PGBD-like_sf"/>
</dbReference>
<dbReference type="RefSeq" id="WP_150940143.1">
    <property type="nucleotide sequence ID" value="NZ_VYTZ01000022.1"/>
</dbReference>
<dbReference type="Pfam" id="PF05257">
    <property type="entry name" value="CHAP"/>
    <property type="match status" value="1"/>
</dbReference>